<reference evidence="14" key="1">
    <citation type="journal article" date="2023" name="Int. J. Syst. Evol. Microbiol.">
        <title>Collibacillus ludicampi gen. nov., sp. nov., a new soil bacterium of the family Alicyclobacillaceae.</title>
        <authorList>
            <person name="Jojima T."/>
            <person name="Ioku Y."/>
            <person name="Fukuta Y."/>
            <person name="Shirasaka N."/>
            <person name="Matsumura Y."/>
            <person name="Mori M."/>
        </authorList>
    </citation>
    <scope>NUCLEOTIDE SEQUENCE</scope>
    <source>
        <strain evidence="14">TP075</strain>
    </source>
</reference>
<comment type="cofactor">
    <cofactor evidence="1">
        <name>[4Fe-4S] cluster</name>
        <dbReference type="ChEBI" id="CHEBI:49883"/>
    </cofactor>
</comment>
<evidence type="ECO:0000256" key="3">
    <source>
        <dbReference type="ARBA" id="ARBA00022490"/>
    </source>
</evidence>
<keyword evidence="2" id="KW-0004">4Fe-4S</keyword>
<organism evidence="14 15">
    <name type="scientific">Collibacillus ludicampi</name>
    <dbReference type="NCBI Taxonomy" id="2771369"/>
    <lineage>
        <taxon>Bacteria</taxon>
        <taxon>Bacillati</taxon>
        <taxon>Bacillota</taxon>
        <taxon>Bacilli</taxon>
        <taxon>Bacillales</taxon>
        <taxon>Alicyclobacillaceae</taxon>
        <taxon>Collibacillus</taxon>
    </lineage>
</organism>
<dbReference type="InterPro" id="IPR027492">
    <property type="entry name" value="RNA_MTrfase_RlmN"/>
</dbReference>
<keyword evidence="4" id="KW-0698">rRNA processing</keyword>
<comment type="caution">
    <text evidence="14">The sequence shown here is derived from an EMBL/GenBank/DDBJ whole genome shotgun (WGS) entry which is preliminary data.</text>
</comment>
<dbReference type="GO" id="GO:0030488">
    <property type="term" value="P:tRNA methylation"/>
    <property type="evidence" value="ECO:0007669"/>
    <property type="project" value="InterPro"/>
</dbReference>
<evidence type="ECO:0000256" key="10">
    <source>
        <dbReference type="ARBA" id="ARBA00023004"/>
    </source>
</evidence>
<evidence type="ECO:0000259" key="13">
    <source>
        <dbReference type="PROSITE" id="PS51918"/>
    </source>
</evidence>
<keyword evidence="15" id="KW-1185">Reference proteome</keyword>
<dbReference type="GO" id="GO:0046872">
    <property type="term" value="F:metal ion binding"/>
    <property type="evidence" value="ECO:0007669"/>
    <property type="project" value="UniProtKB-KW"/>
</dbReference>
<dbReference type="NCBIfam" id="TIGR00048">
    <property type="entry name" value="rRNA_mod_RlmN"/>
    <property type="match status" value="1"/>
</dbReference>
<proteinExistence type="predicted"/>
<evidence type="ECO:0000256" key="11">
    <source>
        <dbReference type="ARBA" id="ARBA00023014"/>
    </source>
</evidence>
<dbReference type="PANTHER" id="PTHR30544:SF5">
    <property type="entry name" value="RADICAL SAM CORE DOMAIN-CONTAINING PROTEIN"/>
    <property type="match status" value="1"/>
</dbReference>
<dbReference type="InterPro" id="IPR040072">
    <property type="entry name" value="Methyltransferase_A"/>
</dbReference>
<keyword evidence="8" id="KW-0819">tRNA processing</keyword>
<dbReference type="PANTHER" id="PTHR30544">
    <property type="entry name" value="23S RRNA METHYLTRANSFERASE"/>
    <property type="match status" value="1"/>
</dbReference>
<sequence>MGCTFCASTLGGLIRNLTAGEIVEQIMAVQRMLDEEGARVSSVVLMGSGEPLENYEPSMRFVDIITNPYGLNIGARHITVSTSGLVPAIRRLADEKRQITLAISLHAPNDELRTSLMPINRAWNVEQLMDAARYYFAQTGRRISFEYALIGGVNDQLPQARELAELVKGLPCHINLIPVNYVPERNWKRSSKEDIRAFVDELNRLGVNATVRREMGSDIAAACGQLRAQKEGRV</sequence>
<dbReference type="AlphaFoldDB" id="A0AAV4LI98"/>
<dbReference type="PROSITE" id="PS51918">
    <property type="entry name" value="RADICAL_SAM"/>
    <property type="match status" value="1"/>
</dbReference>
<evidence type="ECO:0000256" key="5">
    <source>
        <dbReference type="ARBA" id="ARBA00022603"/>
    </source>
</evidence>
<evidence type="ECO:0000256" key="4">
    <source>
        <dbReference type="ARBA" id="ARBA00022552"/>
    </source>
</evidence>
<keyword evidence="12" id="KW-1015">Disulfide bond</keyword>
<feature type="domain" description="Radical SAM core" evidence="13">
    <location>
        <begin position="1"/>
        <end position="218"/>
    </location>
</feature>
<dbReference type="Proteomes" id="UP001057291">
    <property type="component" value="Unassembled WGS sequence"/>
</dbReference>
<keyword evidence="6" id="KW-0808">Transferase</keyword>
<dbReference type="SUPFAM" id="SSF102114">
    <property type="entry name" value="Radical SAM enzymes"/>
    <property type="match status" value="1"/>
</dbReference>
<keyword evidence="5" id="KW-0489">Methyltransferase</keyword>
<keyword evidence="9" id="KW-0479">Metal-binding</keyword>
<dbReference type="GO" id="GO:0070475">
    <property type="term" value="P:rRNA base methylation"/>
    <property type="evidence" value="ECO:0007669"/>
    <property type="project" value="InterPro"/>
</dbReference>
<dbReference type="GO" id="GO:0051539">
    <property type="term" value="F:4 iron, 4 sulfur cluster binding"/>
    <property type="evidence" value="ECO:0007669"/>
    <property type="project" value="UniProtKB-KW"/>
</dbReference>
<dbReference type="Gene3D" id="3.20.20.70">
    <property type="entry name" value="Aldolase class I"/>
    <property type="match status" value="1"/>
</dbReference>
<dbReference type="GO" id="GO:0008168">
    <property type="term" value="F:methyltransferase activity"/>
    <property type="evidence" value="ECO:0007669"/>
    <property type="project" value="UniProtKB-KW"/>
</dbReference>
<evidence type="ECO:0000256" key="7">
    <source>
        <dbReference type="ARBA" id="ARBA00022691"/>
    </source>
</evidence>
<evidence type="ECO:0000313" key="15">
    <source>
        <dbReference type="Proteomes" id="UP001057291"/>
    </source>
</evidence>
<evidence type="ECO:0000256" key="2">
    <source>
        <dbReference type="ARBA" id="ARBA00022485"/>
    </source>
</evidence>
<keyword evidence="11" id="KW-0411">Iron-sulfur</keyword>
<dbReference type="InterPro" id="IPR013785">
    <property type="entry name" value="Aldolase_TIM"/>
</dbReference>
<protein>
    <recommendedName>
        <fullName evidence="13">Radical SAM core domain-containing protein</fullName>
    </recommendedName>
</protein>
<evidence type="ECO:0000256" key="8">
    <source>
        <dbReference type="ARBA" id="ARBA00022694"/>
    </source>
</evidence>
<dbReference type="InterPro" id="IPR007197">
    <property type="entry name" value="rSAM"/>
</dbReference>
<accession>A0AAV4LI98</accession>
<dbReference type="InterPro" id="IPR058240">
    <property type="entry name" value="rSAM_sf"/>
</dbReference>
<evidence type="ECO:0000256" key="12">
    <source>
        <dbReference type="ARBA" id="ARBA00023157"/>
    </source>
</evidence>
<keyword evidence="3" id="KW-0963">Cytoplasm</keyword>
<dbReference type="FunFam" id="3.20.20.70:FF:000014">
    <property type="entry name" value="Probable dual-specificity RNA methyltransferase RlmN"/>
    <property type="match status" value="1"/>
</dbReference>
<dbReference type="EMBL" id="BOQE01000001">
    <property type="protein sequence ID" value="GIM47531.1"/>
    <property type="molecule type" value="Genomic_DNA"/>
</dbReference>
<gene>
    <name evidence="14" type="ORF">DNHGIG_30800</name>
</gene>
<keyword evidence="7" id="KW-0949">S-adenosyl-L-methionine</keyword>
<dbReference type="Pfam" id="PF04055">
    <property type="entry name" value="Radical_SAM"/>
    <property type="match status" value="1"/>
</dbReference>
<evidence type="ECO:0000256" key="9">
    <source>
        <dbReference type="ARBA" id="ARBA00022723"/>
    </source>
</evidence>
<evidence type="ECO:0000256" key="1">
    <source>
        <dbReference type="ARBA" id="ARBA00001966"/>
    </source>
</evidence>
<evidence type="ECO:0000313" key="14">
    <source>
        <dbReference type="EMBL" id="GIM47531.1"/>
    </source>
</evidence>
<evidence type="ECO:0000256" key="6">
    <source>
        <dbReference type="ARBA" id="ARBA00022679"/>
    </source>
</evidence>
<keyword evidence="10" id="KW-0408">Iron</keyword>
<name>A0AAV4LI98_9BACL</name>